<evidence type="ECO:0000256" key="3">
    <source>
        <dbReference type="RuleBase" id="RU000389"/>
    </source>
</evidence>
<dbReference type="InterPro" id="IPR001082">
    <property type="entry name" value="Pilin"/>
</dbReference>
<dbReference type="PANTHER" id="PTHR30093">
    <property type="entry name" value="GENERAL SECRETION PATHWAY PROTEIN G"/>
    <property type="match status" value="1"/>
</dbReference>
<dbReference type="NCBIfam" id="TIGR02532">
    <property type="entry name" value="IV_pilin_GFxxxE"/>
    <property type="match status" value="1"/>
</dbReference>
<name>A0AAU8MKZ7_9GAMM</name>
<keyword evidence="4" id="KW-0812">Transmembrane</keyword>
<keyword evidence="4" id="KW-1133">Transmembrane helix</keyword>
<evidence type="ECO:0000256" key="4">
    <source>
        <dbReference type="SAM" id="Phobius"/>
    </source>
</evidence>
<reference evidence="5" key="1">
    <citation type="submission" date="2024-06" db="EMBL/GenBank/DDBJ databases">
        <authorList>
            <person name="Li S."/>
        </authorList>
    </citation>
    <scope>NUCLEOTIDE SEQUENCE</scope>
    <source>
        <strain evidence="5">SR10</strain>
    </source>
</reference>
<dbReference type="GO" id="GO:0007155">
    <property type="term" value="P:cell adhesion"/>
    <property type="evidence" value="ECO:0007669"/>
    <property type="project" value="InterPro"/>
</dbReference>
<dbReference type="PROSITE" id="PS00409">
    <property type="entry name" value="PROKAR_NTER_METHYL"/>
    <property type="match status" value="1"/>
</dbReference>
<dbReference type="SUPFAM" id="SSF54523">
    <property type="entry name" value="Pili subunits"/>
    <property type="match status" value="1"/>
</dbReference>
<evidence type="ECO:0000256" key="1">
    <source>
        <dbReference type="ARBA" id="ARBA00005233"/>
    </source>
</evidence>
<dbReference type="GO" id="GO:0009289">
    <property type="term" value="C:pilus"/>
    <property type="evidence" value="ECO:0007669"/>
    <property type="project" value="InterPro"/>
</dbReference>
<dbReference type="AlphaFoldDB" id="A0AAU8MKZ7"/>
<dbReference type="PANTHER" id="PTHR30093:SF34">
    <property type="entry name" value="PREPILIN PEPTIDASE-DEPENDENT PROTEIN D"/>
    <property type="match status" value="1"/>
</dbReference>
<keyword evidence="3" id="KW-0281">Fimbrium</keyword>
<dbReference type="RefSeq" id="WP_363796236.1">
    <property type="nucleotide sequence ID" value="NZ_CP159925.1"/>
</dbReference>
<evidence type="ECO:0000256" key="2">
    <source>
        <dbReference type="ARBA" id="ARBA00022481"/>
    </source>
</evidence>
<organism evidence="5">
    <name type="scientific">Lysobacter firmicutimachus</name>
    <dbReference type="NCBI Taxonomy" id="1792846"/>
    <lineage>
        <taxon>Bacteria</taxon>
        <taxon>Pseudomonadati</taxon>
        <taxon>Pseudomonadota</taxon>
        <taxon>Gammaproteobacteria</taxon>
        <taxon>Lysobacterales</taxon>
        <taxon>Lysobacteraceae</taxon>
        <taxon>Lysobacter</taxon>
    </lineage>
</organism>
<dbReference type="Pfam" id="PF07963">
    <property type="entry name" value="N_methyl"/>
    <property type="match status" value="1"/>
</dbReference>
<keyword evidence="4" id="KW-0472">Membrane</keyword>
<accession>A0AAU8MKZ7</accession>
<dbReference type="EMBL" id="CP159925">
    <property type="protein sequence ID" value="XCO73084.1"/>
    <property type="molecule type" value="Genomic_DNA"/>
</dbReference>
<comment type="similarity">
    <text evidence="1 3">Belongs to the N-Me-Phe pilin family.</text>
</comment>
<feature type="transmembrane region" description="Helical" evidence="4">
    <location>
        <begin position="12"/>
        <end position="31"/>
    </location>
</feature>
<evidence type="ECO:0000313" key="5">
    <source>
        <dbReference type="EMBL" id="XCO73084.1"/>
    </source>
</evidence>
<dbReference type="InterPro" id="IPR012902">
    <property type="entry name" value="N_methyl_site"/>
</dbReference>
<dbReference type="Gene3D" id="3.30.700.10">
    <property type="entry name" value="Glycoprotein, Type 4 Pilin"/>
    <property type="match status" value="1"/>
</dbReference>
<dbReference type="Pfam" id="PF00114">
    <property type="entry name" value="Pilin"/>
    <property type="match status" value="1"/>
</dbReference>
<protein>
    <submittedName>
        <fullName evidence="5">Pilin</fullName>
    </submittedName>
</protein>
<proteinExistence type="inferred from homology"/>
<sequence length="137" mass="14084">MKPQKGFTLIELMIVIAILGILIAIALPGYLDYTTRTKNSECLNVAAAAKLAVAETAQDRGSLAAVTAANTGYSFIASSYCASVDIGANGVITAVSSPQNSNAVTFTLSPTASAGRLEWDCSVPAGTNLTLVPAECR</sequence>
<keyword evidence="2" id="KW-0488">Methylation</keyword>
<gene>
    <name evidence="5" type="ORF">ABU614_11730</name>
</gene>
<dbReference type="InterPro" id="IPR045584">
    <property type="entry name" value="Pilin-like"/>
</dbReference>